<dbReference type="InterPro" id="IPR016467">
    <property type="entry name" value="DNA_recomb/repair_RecA-like"/>
</dbReference>
<dbReference type="GO" id="GO:0000400">
    <property type="term" value="F:four-way junction DNA binding"/>
    <property type="evidence" value="ECO:0007669"/>
    <property type="project" value="TreeGrafter"/>
</dbReference>
<organism evidence="9 10">
    <name type="scientific">Zootermopsis nevadensis</name>
    <name type="common">Dampwood termite</name>
    <dbReference type="NCBI Taxonomy" id="136037"/>
    <lineage>
        <taxon>Eukaryota</taxon>
        <taxon>Metazoa</taxon>
        <taxon>Ecdysozoa</taxon>
        <taxon>Arthropoda</taxon>
        <taxon>Hexapoda</taxon>
        <taxon>Insecta</taxon>
        <taxon>Pterygota</taxon>
        <taxon>Neoptera</taxon>
        <taxon>Polyneoptera</taxon>
        <taxon>Dictyoptera</taxon>
        <taxon>Blattodea</taxon>
        <taxon>Blattoidea</taxon>
        <taxon>Termitoidae</taxon>
        <taxon>Termopsidae</taxon>
        <taxon>Zootermopsis</taxon>
    </lineage>
</organism>
<evidence type="ECO:0000256" key="3">
    <source>
        <dbReference type="ARBA" id="ARBA00022763"/>
    </source>
</evidence>
<dbReference type="InterPro" id="IPR027417">
    <property type="entry name" value="P-loop_NTPase"/>
</dbReference>
<comment type="subcellular location">
    <subcellularLocation>
        <location evidence="1">Nucleus</location>
    </subcellularLocation>
</comment>
<evidence type="ECO:0000256" key="4">
    <source>
        <dbReference type="ARBA" id="ARBA00022840"/>
    </source>
</evidence>
<dbReference type="PIRSF" id="PIRSF005856">
    <property type="entry name" value="Rad51"/>
    <property type="match status" value="1"/>
</dbReference>
<feature type="domain" description="RecA family profile 1" evidence="8">
    <location>
        <begin position="73"/>
        <end position="263"/>
    </location>
</feature>
<dbReference type="InterPro" id="IPR020588">
    <property type="entry name" value="RecA_ATP-bd"/>
</dbReference>
<name>A0A067RU08_ZOONE</name>
<evidence type="ECO:0000256" key="2">
    <source>
        <dbReference type="ARBA" id="ARBA00022741"/>
    </source>
</evidence>
<keyword evidence="10" id="KW-1185">Reference proteome</keyword>
<dbReference type="GO" id="GO:0033065">
    <property type="term" value="C:Rad51C-XRCC3 complex"/>
    <property type="evidence" value="ECO:0007669"/>
    <property type="project" value="TreeGrafter"/>
</dbReference>
<protein>
    <recommendedName>
        <fullName evidence="7">DNA repair protein RAD51 homolog 3</fullName>
    </recommendedName>
</protein>
<keyword evidence="2" id="KW-0547">Nucleotide-binding</keyword>
<dbReference type="GO" id="GO:0033063">
    <property type="term" value="C:Rad51B-Rad51C-Rad51D-XRCC2 complex"/>
    <property type="evidence" value="ECO:0007669"/>
    <property type="project" value="TreeGrafter"/>
</dbReference>
<reference evidence="9 10" key="1">
    <citation type="journal article" date="2014" name="Nat. Commun.">
        <title>Molecular traces of alternative social organization in a termite genome.</title>
        <authorList>
            <person name="Terrapon N."/>
            <person name="Li C."/>
            <person name="Robertson H.M."/>
            <person name="Ji L."/>
            <person name="Meng X."/>
            <person name="Booth W."/>
            <person name="Chen Z."/>
            <person name="Childers C.P."/>
            <person name="Glastad K.M."/>
            <person name="Gokhale K."/>
            <person name="Gowin J."/>
            <person name="Gronenberg W."/>
            <person name="Hermansen R.A."/>
            <person name="Hu H."/>
            <person name="Hunt B.G."/>
            <person name="Huylmans A.K."/>
            <person name="Khalil S.M."/>
            <person name="Mitchell R.D."/>
            <person name="Munoz-Torres M.C."/>
            <person name="Mustard J.A."/>
            <person name="Pan H."/>
            <person name="Reese J.T."/>
            <person name="Scharf M.E."/>
            <person name="Sun F."/>
            <person name="Vogel H."/>
            <person name="Xiao J."/>
            <person name="Yang W."/>
            <person name="Yang Z."/>
            <person name="Yang Z."/>
            <person name="Zhou J."/>
            <person name="Zhu J."/>
            <person name="Brent C.S."/>
            <person name="Elsik C.G."/>
            <person name="Goodisman M.A."/>
            <person name="Liberles D.A."/>
            <person name="Roe R.M."/>
            <person name="Vargo E.L."/>
            <person name="Vilcinskas A."/>
            <person name="Wang J."/>
            <person name="Bornberg-Bauer E."/>
            <person name="Korb J."/>
            <person name="Zhang G."/>
            <person name="Liebig J."/>
        </authorList>
    </citation>
    <scope>NUCLEOTIDE SEQUENCE [LARGE SCALE GENOMIC DNA]</scope>
    <source>
        <tissue evidence="9">Whole organism</tissue>
    </source>
</reference>
<gene>
    <name evidence="9" type="ORF">L798_05290</name>
</gene>
<sequence>MLRAVTSLPLPGSLHLRLRETGFVYYEDLCDGKGYGPEGNKLVKQWGIDEQLKRLASVPPTKSALDIWQEECTSPHIVTFSKAVDDLLDGGIVVGEITELCGAPGSGKTQMSLQVCVDVQIPRSFGGLEGEALFIDTSSGFTPARLKEMAEACVDHCQLVAFHQDQEDMGQQIENFTVDAVMQGVYYVATHDYVELLAAIYSINDFLHQKRQVRLVAVDSLAFPFRNGILNSLLRTRLLCDVMQELRMVAVKHNVAVLVTNQLTTKIGPGNSHLVPALGDSFGHYSNQRLMLGNLQRGRYAAVLFKSTRRQQSSAEFQILKSGIRDCSVSVK</sequence>
<evidence type="ECO:0000313" key="9">
    <source>
        <dbReference type="EMBL" id="KDR23329.1"/>
    </source>
</evidence>
<dbReference type="STRING" id="136037.A0A067RU08"/>
<dbReference type="GO" id="GO:0005657">
    <property type="term" value="C:replication fork"/>
    <property type="evidence" value="ECO:0007669"/>
    <property type="project" value="TreeGrafter"/>
</dbReference>
<dbReference type="GO" id="GO:0000707">
    <property type="term" value="P:meiotic DNA recombinase assembly"/>
    <property type="evidence" value="ECO:0007669"/>
    <property type="project" value="TreeGrafter"/>
</dbReference>
<dbReference type="OMA" id="ERIWFSR"/>
<keyword evidence="4" id="KW-0067">ATP-binding</keyword>
<dbReference type="Gene3D" id="3.40.50.300">
    <property type="entry name" value="P-loop containing nucleotide triphosphate hydrolases"/>
    <property type="match status" value="1"/>
</dbReference>
<dbReference type="GO" id="GO:0007131">
    <property type="term" value="P:reciprocal meiotic recombination"/>
    <property type="evidence" value="ECO:0007669"/>
    <property type="project" value="TreeGrafter"/>
</dbReference>
<dbReference type="EMBL" id="KK852463">
    <property type="protein sequence ID" value="KDR23329.1"/>
    <property type="molecule type" value="Genomic_DNA"/>
</dbReference>
<evidence type="ECO:0000256" key="7">
    <source>
        <dbReference type="ARBA" id="ARBA00040674"/>
    </source>
</evidence>
<proteinExistence type="predicted"/>
<keyword evidence="3" id="KW-0227">DNA damage</keyword>
<dbReference type="PROSITE" id="PS50162">
    <property type="entry name" value="RECA_2"/>
    <property type="match status" value="1"/>
</dbReference>
<dbReference type="GO" id="GO:0140664">
    <property type="term" value="F:ATP-dependent DNA damage sensor activity"/>
    <property type="evidence" value="ECO:0007669"/>
    <property type="project" value="InterPro"/>
</dbReference>
<keyword evidence="5" id="KW-0234">DNA repair</keyword>
<dbReference type="InterPro" id="IPR052093">
    <property type="entry name" value="HR_Repair_Mediator"/>
</dbReference>
<dbReference type="eggNOG" id="KOG1434">
    <property type="taxonomic scope" value="Eukaryota"/>
</dbReference>
<accession>A0A067RU08</accession>
<dbReference type="CDD" id="cd19492">
    <property type="entry name" value="Rad51C"/>
    <property type="match status" value="1"/>
</dbReference>
<dbReference type="InterPro" id="IPR013632">
    <property type="entry name" value="Rad51_C"/>
</dbReference>
<evidence type="ECO:0000256" key="1">
    <source>
        <dbReference type="ARBA" id="ARBA00004123"/>
    </source>
</evidence>
<dbReference type="FunCoup" id="A0A067RU08">
    <property type="interactions" value="342"/>
</dbReference>
<keyword evidence="6" id="KW-0539">Nucleus</keyword>
<dbReference type="GO" id="GO:0008821">
    <property type="term" value="F:crossover junction DNA endonuclease activity"/>
    <property type="evidence" value="ECO:0007669"/>
    <property type="project" value="TreeGrafter"/>
</dbReference>
<dbReference type="PANTHER" id="PTHR46239:SF1">
    <property type="entry name" value="DNA REPAIR PROTEIN RAD51 HOMOLOG 3"/>
    <property type="match status" value="1"/>
</dbReference>
<dbReference type="AlphaFoldDB" id="A0A067RU08"/>
<dbReference type="Pfam" id="PF08423">
    <property type="entry name" value="Rad51"/>
    <property type="match status" value="2"/>
</dbReference>
<dbReference type="OrthoDB" id="5957327at2759"/>
<evidence type="ECO:0000256" key="6">
    <source>
        <dbReference type="ARBA" id="ARBA00023242"/>
    </source>
</evidence>
<dbReference type="Proteomes" id="UP000027135">
    <property type="component" value="Unassembled WGS sequence"/>
</dbReference>
<dbReference type="PANTHER" id="PTHR46239">
    <property type="entry name" value="DNA REPAIR PROTEIN RAD51 HOMOLOG 3 RAD51C"/>
    <property type="match status" value="1"/>
</dbReference>
<evidence type="ECO:0000259" key="8">
    <source>
        <dbReference type="PROSITE" id="PS50162"/>
    </source>
</evidence>
<evidence type="ECO:0000256" key="5">
    <source>
        <dbReference type="ARBA" id="ARBA00023204"/>
    </source>
</evidence>
<dbReference type="GO" id="GO:0005524">
    <property type="term" value="F:ATP binding"/>
    <property type="evidence" value="ECO:0007669"/>
    <property type="project" value="UniProtKB-KW"/>
</dbReference>
<dbReference type="InParanoid" id="A0A067RU08"/>
<dbReference type="SUPFAM" id="SSF52540">
    <property type="entry name" value="P-loop containing nucleoside triphosphate hydrolases"/>
    <property type="match status" value="1"/>
</dbReference>
<evidence type="ECO:0000313" key="10">
    <source>
        <dbReference type="Proteomes" id="UP000027135"/>
    </source>
</evidence>